<evidence type="ECO:0000313" key="2">
    <source>
        <dbReference type="EMBL" id="MPL61828.1"/>
    </source>
</evidence>
<comment type="caution">
    <text evidence="2">The sequence shown here is derived from an EMBL/GenBank/DDBJ whole genome shotgun (WGS) entry which is preliminary data.</text>
</comment>
<dbReference type="EMBL" id="VSSQ01000016">
    <property type="protein sequence ID" value="MPL61828.1"/>
    <property type="molecule type" value="Genomic_DNA"/>
</dbReference>
<feature type="region of interest" description="Disordered" evidence="1">
    <location>
        <begin position="23"/>
        <end position="45"/>
    </location>
</feature>
<evidence type="ECO:0008006" key="3">
    <source>
        <dbReference type="Google" id="ProtNLM"/>
    </source>
</evidence>
<accession>A0A644T4H1</accession>
<dbReference type="AlphaFoldDB" id="A0A644T4H1"/>
<organism evidence="2">
    <name type="scientific">bioreactor metagenome</name>
    <dbReference type="NCBI Taxonomy" id="1076179"/>
    <lineage>
        <taxon>unclassified sequences</taxon>
        <taxon>metagenomes</taxon>
        <taxon>ecological metagenomes</taxon>
    </lineage>
</organism>
<sequence>MVNLLRDVKVQLDNQPELTITSIKVDKDDNSGSTDSNKGTIKAPNTATGGKITIDSLELPGSVAELIAFEQYLENGIIDKATFSAIGKAGDGEQYLRRVQCLRGYVVPSSEWKPGDGLTVSFECQFDEIKNMPSALPS</sequence>
<gene>
    <name evidence="2" type="ORF">SDC9_07417</name>
</gene>
<feature type="compositionally biased region" description="Polar residues" evidence="1">
    <location>
        <begin position="31"/>
        <end position="45"/>
    </location>
</feature>
<proteinExistence type="predicted"/>
<name>A0A644T4H1_9ZZZZ</name>
<evidence type="ECO:0000256" key="1">
    <source>
        <dbReference type="SAM" id="MobiDB-lite"/>
    </source>
</evidence>
<protein>
    <recommendedName>
        <fullName evidence="3">Phage-like element PBSX protein XkdM</fullName>
    </recommendedName>
</protein>
<reference evidence="2" key="1">
    <citation type="submission" date="2019-08" db="EMBL/GenBank/DDBJ databases">
        <authorList>
            <person name="Kucharzyk K."/>
            <person name="Murdoch R.W."/>
            <person name="Higgins S."/>
            <person name="Loffler F."/>
        </authorList>
    </citation>
    <scope>NUCLEOTIDE SEQUENCE</scope>
</reference>